<dbReference type="EMBL" id="VSSQ01123192">
    <property type="protein sequence ID" value="MPN54694.1"/>
    <property type="molecule type" value="Genomic_DNA"/>
</dbReference>
<accession>A0A645J2I0</accession>
<evidence type="ECO:0000313" key="1">
    <source>
        <dbReference type="EMBL" id="MPN54694.1"/>
    </source>
</evidence>
<protein>
    <submittedName>
        <fullName evidence="1">Uncharacterized protein</fullName>
    </submittedName>
</protein>
<gene>
    <name evidence="1" type="ORF">SDC9_202371</name>
</gene>
<name>A0A645J2I0_9ZZZZ</name>
<comment type="caution">
    <text evidence="1">The sequence shown here is derived from an EMBL/GenBank/DDBJ whole genome shotgun (WGS) entry which is preliminary data.</text>
</comment>
<reference evidence="1" key="1">
    <citation type="submission" date="2019-08" db="EMBL/GenBank/DDBJ databases">
        <authorList>
            <person name="Kucharzyk K."/>
            <person name="Murdoch R.W."/>
            <person name="Higgins S."/>
            <person name="Loffler F."/>
        </authorList>
    </citation>
    <scope>NUCLEOTIDE SEQUENCE</scope>
</reference>
<proteinExistence type="predicted"/>
<sequence>MTTPFLGVFFSPAYGQSYYEIFSLGNGKGTVRFASFQNQLALRNYFTVDIPLNNLTIRTGYLCDFYRTDVSDITTKIVSHQFMVGVAVESLNFSGSKARNSKQIKSSYY</sequence>
<organism evidence="1">
    <name type="scientific">bioreactor metagenome</name>
    <dbReference type="NCBI Taxonomy" id="1076179"/>
    <lineage>
        <taxon>unclassified sequences</taxon>
        <taxon>metagenomes</taxon>
        <taxon>ecological metagenomes</taxon>
    </lineage>
</organism>
<dbReference type="AlphaFoldDB" id="A0A645J2I0"/>